<evidence type="ECO:0000256" key="5">
    <source>
        <dbReference type="ARBA" id="ARBA00022827"/>
    </source>
</evidence>
<reference evidence="9 10" key="1">
    <citation type="submission" date="2023-11" db="EMBL/GenBank/DDBJ databases">
        <authorList>
            <person name="Bao R."/>
        </authorList>
    </citation>
    <scope>NUCLEOTIDE SEQUENCE [LARGE SCALE GENOMIC DNA]</scope>
    <source>
        <strain evidence="9 10">PJ23</strain>
    </source>
</reference>
<feature type="domain" description="FAD-binding" evidence="8">
    <location>
        <begin position="7"/>
        <end position="336"/>
    </location>
</feature>
<name>A0ABU4RKI5_9HYPH</name>
<dbReference type="EMBL" id="JAXAFJ010000002">
    <property type="protein sequence ID" value="MDX6805337.1"/>
    <property type="molecule type" value="Genomic_DNA"/>
</dbReference>
<evidence type="ECO:0000259" key="8">
    <source>
        <dbReference type="Pfam" id="PF01494"/>
    </source>
</evidence>
<protein>
    <submittedName>
        <fullName evidence="9">UbiH/UbiF family hydroxylase</fullName>
    </submittedName>
</protein>
<accession>A0ABU4RKI5</accession>
<keyword evidence="5" id="KW-0274">FAD</keyword>
<organism evidence="9 10">
    <name type="scientific">Terrihabitans rhizophilus</name>
    <dbReference type="NCBI Taxonomy" id="3092662"/>
    <lineage>
        <taxon>Bacteria</taxon>
        <taxon>Pseudomonadati</taxon>
        <taxon>Pseudomonadota</taxon>
        <taxon>Alphaproteobacteria</taxon>
        <taxon>Hyphomicrobiales</taxon>
        <taxon>Terrihabitans</taxon>
    </lineage>
</organism>
<dbReference type="InterPro" id="IPR002938">
    <property type="entry name" value="FAD-bd"/>
</dbReference>
<dbReference type="PANTHER" id="PTHR43876:SF7">
    <property type="entry name" value="UBIQUINONE BIOSYNTHESIS MONOOXYGENASE COQ6, MITOCHONDRIAL"/>
    <property type="match status" value="1"/>
</dbReference>
<evidence type="ECO:0000256" key="1">
    <source>
        <dbReference type="ARBA" id="ARBA00001974"/>
    </source>
</evidence>
<keyword evidence="7" id="KW-0503">Monooxygenase</keyword>
<evidence type="ECO:0000256" key="7">
    <source>
        <dbReference type="ARBA" id="ARBA00023033"/>
    </source>
</evidence>
<comment type="caution">
    <text evidence="9">The sequence shown here is derived from an EMBL/GenBank/DDBJ whole genome shotgun (WGS) entry which is preliminary data.</text>
</comment>
<dbReference type="SUPFAM" id="SSF51905">
    <property type="entry name" value="FAD/NAD(P)-binding domain"/>
    <property type="match status" value="1"/>
</dbReference>
<evidence type="ECO:0000256" key="4">
    <source>
        <dbReference type="ARBA" id="ARBA00022630"/>
    </source>
</evidence>
<dbReference type="PRINTS" id="PR00420">
    <property type="entry name" value="RNGMNOXGNASE"/>
</dbReference>
<keyword evidence="10" id="KW-1185">Reference proteome</keyword>
<proteinExistence type="inferred from homology"/>
<dbReference type="InterPro" id="IPR051205">
    <property type="entry name" value="UbiH/COQ6_monooxygenase"/>
</dbReference>
<evidence type="ECO:0000256" key="6">
    <source>
        <dbReference type="ARBA" id="ARBA00023002"/>
    </source>
</evidence>
<evidence type="ECO:0000313" key="9">
    <source>
        <dbReference type="EMBL" id="MDX6805337.1"/>
    </source>
</evidence>
<dbReference type="Proteomes" id="UP001274321">
    <property type="component" value="Unassembled WGS sequence"/>
</dbReference>
<dbReference type="NCBIfam" id="TIGR01988">
    <property type="entry name" value="Ubi-OHases"/>
    <property type="match status" value="1"/>
</dbReference>
<gene>
    <name evidence="9" type="ORF">SCD90_04605</name>
</gene>
<dbReference type="InterPro" id="IPR036188">
    <property type="entry name" value="FAD/NAD-bd_sf"/>
</dbReference>
<dbReference type="Gene3D" id="3.50.50.60">
    <property type="entry name" value="FAD/NAD(P)-binding domain"/>
    <property type="match status" value="2"/>
</dbReference>
<evidence type="ECO:0000256" key="2">
    <source>
        <dbReference type="ARBA" id="ARBA00004749"/>
    </source>
</evidence>
<dbReference type="Pfam" id="PF01494">
    <property type="entry name" value="FAD_binding_3"/>
    <property type="match status" value="1"/>
</dbReference>
<dbReference type="PANTHER" id="PTHR43876">
    <property type="entry name" value="UBIQUINONE BIOSYNTHESIS MONOOXYGENASE COQ6, MITOCHONDRIAL"/>
    <property type="match status" value="1"/>
</dbReference>
<sequence length="394" mass="41456">MDSDLAADVIVVGGGPTGLLTAALLAHGGVRVALVAPPAPDDNRTTALMHGSLQILERLQLWPLLSRQTGVLRRLRIVDASDNLIRAPEVVFEAADVGLSAFGHNIENKALTAALRGYADAMPTLRLYTSNAQSVHPDEAGVVVRLEDGTELGAPLLVGADGRGSISRAAAGISARTRRYDQAAMTLNISHTRSHEDVSTEFHRSGGPFTVVPLPGNRSSVVYVARPDQVARLEGLAAGDLQHVLERESFGLLGRITIDSKPSCRPLASLRASSFAARRIALVGEAAHVLPPIGAQGLNLGFRDAAGLADLIIPAVMSGADPGDVALLGRYARQRQLDVEPRSIASDLLNRSLLTRSLPVQALRAGGLAALSRIAPVRRALVRQGLALESAKPV</sequence>
<keyword evidence="4" id="KW-0285">Flavoprotein</keyword>
<evidence type="ECO:0000313" key="10">
    <source>
        <dbReference type="Proteomes" id="UP001274321"/>
    </source>
</evidence>
<dbReference type="InterPro" id="IPR010971">
    <property type="entry name" value="UbiH/COQ6"/>
</dbReference>
<dbReference type="RefSeq" id="WP_319843455.1">
    <property type="nucleotide sequence ID" value="NZ_JAXAFJ010000002.1"/>
</dbReference>
<comment type="pathway">
    <text evidence="2">Cofactor biosynthesis; ubiquinone biosynthesis.</text>
</comment>
<keyword evidence="6" id="KW-0560">Oxidoreductase</keyword>
<comment type="similarity">
    <text evidence="3">Belongs to the UbiH/COQ6 family.</text>
</comment>
<dbReference type="NCBIfam" id="NF005691">
    <property type="entry name" value="PRK07494.1"/>
    <property type="match status" value="1"/>
</dbReference>
<evidence type="ECO:0000256" key="3">
    <source>
        <dbReference type="ARBA" id="ARBA00005349"/>
    </source>
</evidence>
<comment type="cofactor">
    <cofactor evidence="1">
        <name>FAD</name>
        <dbReference type="ChEBI" id="CHEBI:57692"/>
    </cofactor>
</comment>